<dbReference type="eggNOG" id="KOG4658">
    <property type="taxonomic scope" value="Eukaryota"/>
</dbReference>
<dbReference type="Gramene" id="OB10G11120.1">
    <property type="protein sequence ID" value="OB10G11120.1"/>
    <property type="gene ID" value="OB10G11120"/>
</dbReference>
<evidence type="ECO:0008006" key="3">
    <source>
        <dbReference type="Google" id="ProtNLM"/>
    </source>
</evidence>
<dbReference type="HOGENOM" id="CLU_001090_0_0_1"/>
<dbReference type="OMA" id="VHMARFF"/>
<sequence>MELMVSAITSDLTTRLITFVMNKFSDHICSQEKVKRLEQLLLRAHMVVEEADGRYIANSWMLLHLKTIATAMYHGYHVLDTVKFKKNKEEDNDLVNDSSASCFANPLKRSRTSTVCTERKKKFSMELQDALENLEVIIGDMNEFVIFLTGCDRMTHKPYDTYLYIDNFMFGRHVEKQHLINLLLENNICGPPAVIPIVGRRGVGKRTLIMHACNDERVRSHFNRIFHINGEKLGEITTKNGDLSTRTLVIVEFASDVDDNDWRKFYSSLTSLNRGNKVIILTRVKKLVRFGTVKPITLDIMVYEEYRYLLKTLSFGSANPADHPQLVPIVEELAMLLGGRLIPANIIGYVLRKDLNVQFWLSKLKGVRFSIENNMSVSGSHPNELFDQGHPAHLKDYILYPAASTSNNAPKNDLPYLIFGDLLASKSFLPKGDFNLVSWESRIPPYTSFVHMARFRPSFAQDELESPLLGRKHPRPLS</sequence>
<dbReference type="PANTHER" id="PTHR33377">
    <property type="entry name" value="OS10G0134700 PROTEIN-RELATED"/>
    <property type="match status" value="1"/>
</dbReference>
<evidence type="ECO:0000313" key="2">
    <source>
        <dbReference type="Proteomes" id="UP000006038"/>
    </source>
</evidence>
<evidence type="ECO:0000313" key="1">
    <source>
        <dbReference type="EnsemblPlants" id="OB10G11120.1"/>
    </source>
</evidence>
<accession>J3N0R4</accession>
<dbReference type="PANTHER" id="PTHR33377:SF46">
    <property type="entry name" value="OS10G0134033 PROTEIN"/>
    <property type="match status" value="1"/>
</dbReference>
<proteinExistence type="predicted"/>
<dbReference type="AlphaFoldDB" id="J3N0R4"/>
<name>J3N0R4_ORYBR</name>
<dbReference type="Proteomes" id="UP000006038">
    <property type="component" value="Chromosome 10"/>
</dbReference>
<dbReference type="EnsemblPlants" id="OB10G11120.1">
    <property type="protein sequence ID" value="OB10G11120.1"/>
    <property type="gene ID" value="OB10G11120"/>
</dbReference>
<organism evidence="1">
    <name type="scientific">Oryza brachyantha</name>
    <name type="common">malo sina</name>
    <dbReference type="NCBI Taxonomy" id="4533"/>
    <lineage>
        <taxon>Eukaryota</taxon>
        <taxon>Viridiplantae</taxon>
        <taxon>Streptophyta</taxon>
        <taxon>Embryophyta</taxon>
        <taxon>Tracheophyta</taxon>
        <taxon>Spermatophyta</taxon>
        <taxon>Magnoliopsida</taxon>
        <taxon>Liliopsida</taxon>
        <taxon>Poales</taxon>
        <taxon>Poaceae</taxon>
        <taxon>BOP clade</taxon>
        <taxon>Oryzoideae</taxon>
        <taxon>Oryzeae</taxon>
        <taxon>Oryzinae</taxon>
        <taxon>Oryza</taxon>
    </lineage>
</organism>
<reference evidence="1" key="1">
    <citation type="journal article" date="2013" name="Nat. Commun.">
        <title>Whole-genome sequencing of Oryza brachyantha reveals mechanisms underlying Oryza genome evolution.</title>
        <authorList>
            <person name="Chen J."/>
            <person name="Huang Q."/>
            <person name="Gao D."/>
            <person name="Wang J."/>
            <person name="Lang Y."/>
            <person name="Liu T."/>
            <person name="Li B."/>
            <person name="Bai Z."/>
            <person name="Luis Goicoechea J."/>
            <person name="Liang C."/>
            <person name="Chen C."/>
            <person name="Zhang W."/>
            <person name="Sun S."/>
            <person name="Liao Y."/>
            <person name="Zhang X."/>
            <person name="Yang L."/>
            <person name="Song C."/>
            <person name="Wang M."/>
            <person name="Shi J."/>
            <person name="Liu G."/>
            <person name="Liu J."/>
            <person name="Zhou H."/>
            <person name="Zhou W."/>
            <person name="Yu Q."/>
            <person name="An N."/>
            <person name="Chen Y."/>
            <person name="Cai Q."/>
            <person name="Wang B."/>
            <person name="Liu B."/>
            <person name="Min J."/>
            <person name="Huang Y."/>
            <person name="Wu H."/>
            <person name="Li Z."/>
            <person name="Zhang Y."/>
            <person name="Yin Y."/>
            <person name="Song W."/>
            <person name="Jiang J."/>
            <person name="Jackson S.A."/>
            <person name="Wing R.A."/>
            <person name="Wang J."/>
            <person name="Chen M."/>
        </authorList>
    </citation>
    <scope>NUCLEOTIDE SEQUENCE [LARGE SCALE GENOMIC DNA]</scope>
    <source>
        <strain evidence="1">cv. IRGC 101232</strain>
    </source>
</reference>
<reference evidence="1" key="2">
    <citation type="submission" date="2013-04" db="UniProtKB">
        <authorList>
            <consortium name="EnsemblPlants"/>
        </authorList>
    </citation>
    <scope>IDENTIFICATION</scope>
</reference>
<keyword evidence="2" id="KW-1185">Reference proteome</keyword>
<dbReference type="SUPFAM" id="SSF52540">
    <property type="entry name" value="P-loop containing nucleoside triphosphate hydrolases"/>
    <property type="match status" value="1"/>
</dbReference>
<dbReference type="InterPro" id="IPR027417">
    <property type="entry name" value="P-loop_NTPase"/>
</dbReference>
<protein>
    <recommendedName>
        <fullName evidence="3">Rx N-terminal domain-containing protein</fullName>
    </recommendedName>
</protein>
<dbReference type="Gene3D" id="3.40.50.300">
    <property type="entry name" value="P-loop containing nucleotide triphosphate hydrolases"/>
    <property type="match status" value="1"/>
</dbReference>